<dbReference type="GeneID" id="7836811"/>
<evidence type="ECO:0000313" key="8">
    <source>
        <dbReference type="Proteomes" id="UP000009168"/>
    </source>
</evidence>
<dbReference type="PANTHER" id="PTHR13112:SF0">
    <property type="entry name" value="FI21285P1"/>
    <property type="match status" value="1"/>
</dbReference>
<dbReference type="InterPro" id="IPR035979">
    <property type="entry name" value="RBD_domain_sf"/>
</dbReference>
<evidence type="ECO:0000256" key="2">
    <source>
        <dbReference type="ARBA" id="ARBA00005991"/>
    </source>
</evidence>
<proteinExistence type="inferred from homology"/>
<dbReference type="GO" id="GO:0003729">
    <property type="term" value="F:mRNA binding"/>
    <property type="evidence" value="ECO:0007669"/>
    <property type="project" value="TreeGrafter"/>
</dbReference>
<dbReference type="Proteomes" id="UP000009168">
    <property type="component" value="Unassembled WGS sequence"/>
</dbReference>
<dbReference type="EMBL" id="GG662712">
    <property type="protein sequence ID" value="EAR94596.2"/>
    <property type="molecule type" value="Genomic_DNA"/>
</dbReference>
<dbReference type="RefSeq" id="XP_001014619.2">
    <property type="nucleotide sequence ID" value="XM_001014619.3"/>
</dbReference>
<dbReference type="GO" id="GO:0045727">
    <property type="term" value="P:positive regulation of translation"/>
    <property type="evidence" value="ECO:0007669"/>
    <property type="project" value="TreeGrafter"/>
</dbReference>
<dbReference type="SUPFAM" id="SSF54928">
    <property type="entry name" value="RNA-binding domain, RBD"/>
    <property type="match status" value="1"/>
</dbReference>
<evidence type="ECO:0000313" key="7">
    <source>
        <dbReference type="EMBL" id="EAR94596.2"/>
    </source>
</evidence>
<dbReference type="CDD" id="cd12455">
    <property type="entry name" value="RRM_like_Smg4_UPF3"/>
    <property type="match status" value="1"/>
</dbReference>
<reference evidence="8" key="1">
    <citation type="journal article" date="2006" name="PLoS Biol.">
        <title>Macronuclear genome sequence of the ciliate Tetrahymena thermophila, a model eukaryote.</title>
        <authorList>
            <person name="Eisen J.A."/>
            <person name="Coyne R.S."/>
            <person name="Wu M."/>
            <person name="Wu D."/>
            <person name="Thiagarajan M."/>
            <person name="Wortman J.R."/>
            <person name="Badger J.H."/>
            <person name="Ren Q."/>
            <person name="Amedeo P."/>
            <person name="Jones K.M."/>
            <person name="Tallon L.J."/>
            <person name="Delcher A.L."/>
            <person name="Salzberg S.L."/>
            <person name="Silva J.C."/>
            <person name="Haas B.J."/>
            <person name="Majoros W.H."/>
            <person name="Farzad M."/>
            <person name="Carlton J.M."/>
            <person name="Smith R.K. Jr."/>
            <person name="Garg J."/>
            <person name="Pearlman R.E."/>
            <person name="Karrer K.M."/>
            <person name="Sun L."/>
            <person name="Manning G."/>
            <person name="Elde N.C."/>
            <person name="Turkewitz A.P."/>
            <person name="Asai D.J."/>
            <person name="Wilkes D.E."/>
            <person name="Wang Y."/>
            <person name="Cai H."/>
            <person name="Collins K."/>
            <person name="Stewart B.A."/>
            <person name="Lee S.R."/>
            <person name="Wilamowska K."/>
            <person name="Weinberg Z."/>
            <person name="Ruzzo W.L."/>
            <person name="Wloga D."/>
            <person name="Gaertig J."/>
            <person name="Frankel J."/>
            <person name="Tsao C.-C."/>
            <person name="Gorovsky M.A."/>
            <person name="Keeling P.J."/>
            <person name="Waller R.F."/>
            <person name="Patron N.J."/>
            <person name="Cherry J.M."/>
            <person name="Stover N.A."/>
            <person name="Krieger C.J."/>
            <person name="del Toro C."/>
            <person name="Ryder H.F."/>
            <person name="Williamson S.C."/>
            <person name="Barbeau R.A."/>
            <person name="Hamilton E.P."/>
            <person name="Orias E."/>
        </authorList>
    </citation>
    <scope>NUCLEOTIDE SEQUENCE [LARGE SCALE GENOMIC DNA]</scope>
    <source>
        <strain evidence="8">SB210</strain>
    </source>
</reference>
<gene>
    <name evidence="7" type="ORF">TTHERM_00046240</name>
</gene>
<dbReference type="HOGENOM" id="CLU_1664262_0_0_1"/>
<comment type="subcellular location">
    <subcellularLocation>
        <location evidence="1">Nucleus</location>
    </subcellularLocation>
</comment>
<evidence type="ECO:0000259" key="6">
    <source>
        <dbReference type="Pfam" id="PF03467"/>
    </source>
</evidence>
<name>Q23DR7_TETTS</name>
<dbReference type="InParanoid" id="Q23DR7"/>
<dbReference type="AlphaFoldDB" id="Q23DR7"/>
<keyword evidence="5" id="KW-0175">Coiled coil</keyword>
<dbReference type="GO" id="GO:0000184">
    <property type="term" value="P:nuclear-transcribed mRNA catabolic process, nonsense-mediated decay"/>
    <property type="evidence" value="ECO:0007669"/>
    <property type="project" value="UniProtKB-KW"/>
</dbReference>
<dbReference type="GO" id="GO:0005730">
    <property type="term" value="C:nucleolus"/>
    <property type="evidence" value="ECO:0007669"/>
    <property type="project" value="TreeGrafter"/>
</dbReference>
<dbReference type="Gene3D" id="3.30.70.330">
    <property type="match status" value="1"/>
</dbReference>
<organism evidence="7 8">
    <name type="scientific">Tetrahymena thermophila (strain SB210)</name>
    <dbReference type="NCBI Taxonomy" id="312017"/>
    <lineage>
        <taxon>Eukaryota</taxon>
        <taxon>Sar</taxon>
        <taxon>Alveolata</taxon>
        <taxon>Ciliophora</taxon>
        <taxon>Intramacronucleata</taxon>
        <taxon>Oligohymenophorea</taxon>
        <taxon>Hymenostomatida</taxon>
        <taxon>Tetrahymenina</taxon>
        <taxon>Tetrahymenidae</taxon>
        <taxon>Tetrahymena</taxon>
    </lineage>
</organism>
<dbReference type="InterPro" id="IPR005120">
    <property type="entry name" value="UPF3_dom"/>
</dbReference>
<dbReference type="InterPro" id="IPR039722">
    <property type="entry name" value="Upf3"/>
</dbReference>
<keyword evidence="8" id="KW-1185">Reference proteome</keyword>
<comment type="similarity">
    <text evidence="2">Belongs to the RENT3 family.</text>
</comment>
<evidence type="ECO:0000256" key="1">
    <source>
        <dbReference type="ARBA" id="ARBA00004123"/>
    </source>
</evidence>
<keyword evidence="4" id="KW-0539">Nucleus</keyword>
<dbReference type="OrthoDB" id="18087at2759"/>
<evidence type="ECO:0000256" key="5">
    <source>
        <dbReference type="SAM" id="Coils"/>
    </source>
</evidence>
<feature type="domain" description="UPF3" evidence="6">
    <location>
        <begin position="7"/>
        <end position="171"/>
    </location>
</feature>
<evidence type="ECO:0000256" key="3">
    <source>
        <dbReference type="ARBA" id="ARBA00023161"/>
    </source>
</evidence>
<keyword evidence="3" id="KW-0866">Nonsense-mediated mRNA decay</keyword>
<accession>Q23DR7</accession>
<dbReference type="InterPro" id="IPR012677">
    <property type="entry name" value="Nucleotide-bd_a/b_plait_sf"/>
</dbReference>
<protein>
    <submittedName>
        <fullName evidence="7">RNA recognition motif Smg4-UPF3 domain protein, putative</fullName>
    </submittedName>
</protein>
<dbReference type="KEGG" id="tet:TTHERM_00046240"/>
<dbReference type="PANTHER" id="PTHR13112">
    <property type="entry name" value="UPF3 REGULATOR OF NONSENSE TRANSCRIPTS-LIKE PROTEIN"/>
    <property type="match status" value="1"/>
</dbReference>
<dbReference type="GO" id="GO:0005737">
    <property type="term" value="C:cytoplasm"/>
    <property type="evidence" value="ECO:0007669"/>
    <property type="project" value="TreeGrafter"/>
</dbReference>
<sequence>MSQPQSEVFRVDVRKLPPNLSKEEFQQAIRDYQSNIIYQYYVPGQIKEKEIVFSRAHLNFNTQENGLNFLNNFKQKFADKQNNTVYEPVLRKSLYQINPQNKDQSSIDSDYKAGYMYSQFVNYQEQQSKLNEQKVDISQIERKANEDTEEKVKKFEKVQTPIIASIEQKKKEERMKKMKEKINSGSTQIWVPKKNQN</sequence>
<dbReference type="Pfam" id="PF03467">
    <property type="entry name" value="Smg4_UPF3"/>
    <property type="match status" value="1"/>
</dbReference>
<evidence type="ECO:0000256" key="4">
    <source>
        <dbReference type="ARBA" id="ARBA00023242"/>
    </source>
</evidence>
<feature type="coiled-coil region" evidence="5">
    <location>
        <begin position="123"/>
        <end position="150"/>
    </location>
</feature>